<dbReference type="EC" id="3.1.2.22" evidence="4"/>
<keyword evidence="6" id="KW-0963">Cytoplasm</keyword>
<evidence type="ECO:0000313" key="15">
    <source>
        <dbReference type="EMBL" id="CCA25891.1"/>
    </source>
</evidence>
<comment type="catalytic activity">
    <reaction evidence="13">
        <text>S-hexadecanoyl-L-cysteinyl-[protein] + H2O = L-cysteinyl-[protein] + hexadecanoate + H(+)</text>
        <dbReference type="Rhea" id="RHEA:19233"/>
        <dbReference type="Rhea" id="RHEA-COMP:10131"/>
        <dbReference type="Rhea" id="RHEA-COMP:11032"/>
        <dbReference type="ChEBI" id="CHEBI:7896"/>
        <dbReference type="ChEBI" id="CHEBI:15377"/>
        <dbReference type="ChEBI" id="CHEBI:15378"/>
        <dbReference type="ChEBI" id="CHEBI:29950"/>
        <dbReference type="ChEBI" id="CHEBI:74151"/>
        <dbReference type="EC" id="3.1.2.22"/>
    </reaction>
</comment>
<dbReference type="AlphaFoldDB" id="F0WWR4"/>
<comment type="similarity">
    <text evidence="3">Belongs to the AB hydrolase superfamily. AB hydrolase 2 family.</text>
</comment>
<dbReference type="InterPro" id="IPR003140">
    <property type="entry name" value="PLipase/COase/thioEstase"/>
</dbReference>
<keyword evidence="5" id="KW-0719">Serine esterase</keyword>
<evidence type="ECO:0000256" key="13">
    <source>
        <dbReference type="ARBA" id="ARBA00047337"/>
    </source>
</evidence>
<evidence type="ECO:0000256" key="3">
    <source>
        <dbReference type="ARBA" id="ARBA00006499"/>
    </source>
</evidence>
<evidence type="ECO:0000256" key="10">
    <source>
        <dbReference type="ARBA" id="ARBA00023242"/>
    </source>
</evidence>
<dbReference type="FunFam" id="3.40.50.1820:FF:000276">
    <property type="entry name" value="Acyl-protein thioesterase 1"/>
    <property type="match status" value="1"/>
</dbReference>
<evidence type="ECO:0000256" key="8">
    <source>
        <dbReference type="ARBA" id="ARBA00022832"/>
    </source>
</evidence>
<dbReference type="PANTHER" id="PTHR10655">
    <property type="entry name" value="LYSOPHOSPHOLIPASE-RELATED"/>
    <property type="match status" value="1"/>
</dbReference>
<gene>
    <name evidence="15" type="primary">AlNc14C330G10678</name>
    <name evidence="15" type="ORF">ALNC14_120350</name>
</gene>
<dbReference type="GO" id="GO:0052689">
    <property type="term" value="F:carboxylic ester hydrolase activity"/>
    <property type="evidence" value="ECO:0007669"/>
    <property type="project" value="UniProtKB-KW"/>
</dbReference>
<keyword evidence="8" id="KW-0276">Fatty acid metabolism</keyword>
<evidence type="ECO:0000256" key="4">
    <source>
        <dbReference type="ARBA" id="ARBA00012423"/>
    </source>
</evidence>
<feature type="domain" description="Phospholipase/carboxylesterase/thioesterase" evidence="14">
    <location>
        <begin position="47"/>
        <end position="251"/>
    </location>
</feature>
<dbReference type="GO" id="GO:0005634">
    <property type="term" value="C:nucleus"/>
    <property type="evidence" value="ECO:0007669"/>
    <property type="project" value="UniProtKB-SubCell"/>
</dbReference>
<keyword evidence="7" id="KW-0378">Hydrolase</keyword>
<dbReference type="Pfam" id="PF02230">
    <property type="entry name" value="Abhydrolase_2"/>
    <property type="match status" value="1"/>
</dbReference>
<evidence type="ECO:0000256" key="6">
    <source>
        <dbReference type="ARBA" id="ARBA00022490"/>
    </source>
</evidence>
<dbReference type="HOGENOM" id="CLU_049413_3_5_1"/>
<dbReference type="Gene3D" id="3.40.50.1820">
    <property type="entry name" value="alpha/beta hydrolase"/>
    <property type="match status" value="1"/>
</dbReference>
<dbReference type="EMBL" id="FR824375">
    <property type="protein sequence ID" value="CCA25891.1"/>
    <property type="molecule type" value="Genomic_DNA"/>
</dbReference>
<sequence length="256" mass="29023">MTVFRRLLWRISKRSRRSISLTYTRCFWTDQTAMKPDKEGTIRISPTQPTAAVIFAHGLGDTASGWASTMHKLSRSLPHIQFVLPTAKTQPVTLNMGMKMPSWYDITSFSSREHQEAKGIENSQFRLGRLIEEQVANGIPLHRIVLGGFSQGAALSIFTGLQYPKKLGGVLVLSGYLPKREAFHMSQVSKDIPILMCHGEMDPVVRFEWGKLTKEALESCKARNIQFKAYPYLEHSSSEEEIKDVIDWLQNVLPIE</sequence>
<evidence type="ECO:0000256" key="1">
    <source>
        <dbReference type="ARBA" id="ARBA00004123"/>
    </source>
</evidence>
<evidence type="ECO:0000256" key="5">
    <source>
        <dbReference type="ARBA" id="ARBA00022487"/>
    </source>
</evidence>
<evidence type="ECO:0000259" key="14">
    <source>
        <dbReference type="Pfam" id="PF02230"/>
    </source>
</evidence>
<dbReference type="GO" id="GO:0006631">
    <property type="term" value="P:fatty acid metabolic process"/>
    <property type="evidence" value="ECO:0007669"/>
    <property type="project" value="UniProtKB-KW"/>
</dbReference>
<reference evidence="15" key="2">
    <citation type="submission" date="2011-02" db="EMBL/GenBank/DDBJ databases">
        <authorList>
            <person name="MacLean D."/>
        </authorList>
    </citation>
    <scope>NUCLEOTIDE SEQUENCE</scope>
</reference>
<dbReference type="GO" id="GO:0008474">
    <property type="term" value="F:palmitoyl-(protein) hydrolase activity"/>
    <property type="evidence" value="ECO:0007669"/>
    <property type="project" value="UniProtKB-EC"/>
</dbReference>
<dbReference type="SUPFAM" id="SSF53474">
    <property type="entry name" value="alpha/beta-Hydrolases"/>
    <property type="match status" value="1"/>
</dbReference>
<reference evidence="15" key="1">
    <citation type="journal article" date="2011" name="PLoS Biol.">
        <title>Gene gain and loss during evolution of obligate parasitism in the white rust pathogen of Arabidopsis thaliana.</title>
        <authorList>
            <person name="Kemen E."/>
            <person name="Gardiner A."/>
            <person name="Schultz-Larsen T."/>
            <person name="Kemen A.C."/>
            <person name="Balmuth A.L."/>
            <person name="Robert-Seilaniantz A."/>
            <person name="Bailey K."/>
            <person name="Holub E."/>
            <person name="Studholme D.J."/>
            <person name="Maclean D."/>
            <person name="Jones J.D."/>
        </authorList>
    </citation>
    <scope>NUCLEOTIDE SEQUENCE</scope>
</reference>
<evidence type="ECO:0000256" key="2">
    <source>
        <dbReference type="ARBA" id="ARBA00004496"/>
    </source>
</evidence>
<evidence type="ECO:0000256" key="9">
    <source>
        <dbReference type="ARBA" id="ARBA00023098"/>
    </source>
</evidence>
<evidence type="ECO:0000256" key="12">
    <source>
        <dbReference type="ARBA" id="ARBA00031195"/>
    </source>
</evidence>
<dbReference type="InterPro" id="IPR050565">
    <property type="entry name" value="LYPA1-2/EST-like"/>
</dbReference>
<keyword evidence="10" id="KW-0539">Nucleus</keyword>
<evidence type="ECO:0000256" key="11">
    <source>
        <dbReference type="ARBA" id="ARBA00029392"/>
    </source>
</evidence>
<comment type="function">
    <text evidence="11">Hydrolyzes fatty acids from S-acylated cysteine residues in proteins with a strong preference for palmitoylated G-alpha proteins over other acyl substrates. Mediates the deacylation of G-alpha proteins such as GPA1 in vivo, but has weak or no activity toward palmitoylated Ras proteins. Has weak lysophospholipase activity in vitro; however such activity may not exist in vivo.</text>
</comment>
<dbReference type="PANTHER" id="PTHR10655:SF17">
    <property type="entry name" value="LYSOPHOSPHOLIPASE-LIKE PROTEIN 1"/>
    <property type="match status" value="1"/>
</dbReference>
<comment type="subcellular location">
    <subcellularLocation>
        <location evidence="2">Cytoplasm</location>
    </subcellularLocation>
    <subcellularLocation>
        <location evidence="1">Nucleus</location>
    </subcellularLocation>
</comment>
<dbReference type="InterPro" id="IPR029058">
    <property type="entry name" value="AB_hydrolase_fold"/>
</dbReference>
<proteinExistence type="inferred from homology"/>
<name>F0WWR4_9STRA</name>
<accession>F0WWR4</accession>
<organism evidence="15">
    <name type="scientific">Albugo laibachii Nc14</name>
    <dbReference type="NCBI Taxonomy" id="890382"/>
    <lineage>
        <taxon>Eukaryota</taxon>
        <taxon>Sar</taxon>
        <taxon>Stramenopiles</taxon>
        <taxon>Oomycota</taxon>
        <taxon>Peronosporomycetes</taxon>
        <taxon>Albuginales</taxon>
        <taxon>Albuginaceae</taxon>
        <taxon>Albugo</taxon>
    </lineage>
</organism>
<protein>
    <recommendedName>
        <fullName evidence="4">palmitoyl-protein hydrolase</fullName>
        <ecNumber evidence="4">3.1.2.22</ecNumber>
    </recommendedName>
    <alternativeName>
        <fullName evidence="12">Palmitoyl-protein hydrolase</fullName>
    </alternativeName>
</protein>
<evidence type="ECO:0000256" key="7">
    <source>
        <dbReference type="ARBA" id="ARBA00022801"/>
    </source>
</evidence>
<keyword evidence="9" id="KW-0443">Lipid metabolism</keyword>
<dbReference type="GO" id="GO:0005737">
    <property type="term" value="C:cytoplasm"/>
    <property type="evidence" value="ECO:0007669"/>
    <property type="project" value="UniProtKB-SubCell"/>
</dbReference>